<comment type="caution">
    <text evidence="10">The sequence shown here is derived from an EMBL/GenBank/DDBJ whole genome shotgun (WGS) entry which is preliminary data.</text>
</comment>
<evidence type="ECO:0000313" key="11">
    <source>
        <dbReference type="Proteomes" id="UP001151699"/>
    </source>
</evidence>
<evidence type="ECO:0000256" key="7">
    <source>
        <dbReference type="ARBA" id="ARBA00023098"/>
    </source>
</evidence>
<comment type="subcellular location">
    <subcellularLocation>
        <location evidence="1">Membrane</location>
        <topology evidence="1">Multi-pass membrane protein</topology>
    </subcellularLocation>
</comment>
<keyword evidence="3" id="KW-0808">Transferase</keyword>
<keyword evidence="8" id="KW-0472">Membrane</keyword>
<dbReference type="GO" id="GO:0007030">
    <property type="term" value="P:Golgi organization"/>
    <property type="evidence" value="ECO:0007669"/>
    <property type="project" value="TreeGrafter"/>
</dbReference>
<dbReference type="OrthoDB" id="191601at2759"/>
<dbReference type="InterPro" id="IPR002076">
    <property type="entry name" value="ELO_fam"/>
</dbReference>
<keyword evidence="6" id="KW-1133">Transmembrane helix</keyword>
<evidence type="ECO:0000256" key="4">
    <source>
        <dbReference type="ARBA" id="ARBA00022692"/>
    </source>
</evidence>
<protein>
    <submittedName>
        <fullName evidence="10">Transport and Golgi organization protein 2</fullName>
    </submittedName>
</protein>
<keyword evidence="5" id="KW-0276">Fatty acid metabolism</keyword>
<dbReference type="Pfam" id="PF05742">
    <property type="entry name" value="TANGO2"/>
    <property type="match status" value="1"/>
</dbReference>
<evidence type="ECO:0000313" key="10">
    <source>
        <dbReference type="EMBL" id="KAJ6634722.1"/>
    </source>
</evidence>
<dbReference type="PANTHER" id="PTHR17985">
    <property type="entry name" value="SER/THR-RICH PROTEIN T10 IN DGCR REGION"/>
    <property type="match status" value="1"/>
</dbReference>
<keyword evidence="9" id="KW-0275">Fatty acid biosynthesis</keyword>
<organism evidence="10 11">
    <name type="scientific">Pseudolycoriella hygida</name>
    <dbReference type="NCBI Taxonomy" id="35572"/>
    <lineage>
        <taxon>Eukaryota</taxon>
        <taxon>Metazoa</taxon>
        <taxon>Ecdysozoa</taxon>
        <taxon>Arthropoda</taxon>
        <taxon>Hexapoda</taxon>
        <taxon>Insecta</taxon>
        <taxon>Pterygota</taxon>
        <taxon>Neoptera</taxon>
        <taxon>Endopterygota</taxon>
        <taxon>Diptera</taxon>
        <taxon>Nematocera</taxon>
        <taxon>Sciaroidea</taxon>
        <taxon>Sciaridae</taxon>
        <taxon>Pseudolycoriella</taxon>
    </lineage>
</organism>
<accession>A0A9Q0RW92</accession>
<evidence type="ECO:0000256" key="1">
    <source>
        <dbReference type="ARBA" id="ARBA00004141"/>
    </source>
</evidence>
<dbReference type="GO" id="GO:0016020">
    <property type="term" value="C:membrane"/>
    <property type="evidence" value="ECO:0007669"/>
    <property type="project" value="UniProtKB-SubCell"/>
</dbReference>
<keyword evidence="7" id="KW-0443">Lipid metabolism</keyword>
<dbReference type="InterPro" id="IPR008551">
    <property type="entry name" value="TANGO2"/>
</dbReference>
<gene>
    <name evidence="10" type="primary">Tango2</name>
    <name evidence="10" type="ORF">Bhyg_13301</name>
</gene>
<evidence type="ECO:0000256" key="8">
    <source>
        <dbReference type="ARBA" id="ARBA00023136"/>
    </source>
</evidence>
<proteinExistence type="predicted"/>
<dbReference type="PANTHER" id="PTHR17985:SF8">
    <property type="entry name" value="TRANSPORT AND GOLGI ORGANIZATION PROTEIN 2 HOMOLOG"/>
    <property type="match status" value="1"/>
</dbReference>
<dbReference type="GO" id="GO:0005794">
    <property type="term" value="C:Golgi apparatus"/>
    <property type="evidence" value="ECO:0007669"/>
    <property type="project" value="TreeGrafter"/>
</dbReference>
<keyword evidence="4" id="KW-0812">Transmembrane</keyword>
<dbReference type="AlphaFoldDB" id="A0A9Q0RW92"/>
<dbReference type="EMBL" id="WJQU01000004">
    <property type="protein sequence ID" value="KAJ6634722.1"/>
    <property type="molecule type" value="Genomic_DNA"/>
</dbReference>
<dbReference type="GO" id="GO:0009306">
    <property type="term" value="P:protein secretion"/>
    <property type="evidence" value="ECO:0007669"/>
    <property type="project" value="TreeGrafter"/>
</dbReference>
<reference evidence="10" key="1">
    <citation type="submission" date="2022-07" db="EMBL/GenBank/DDBJ databases">
        <authorList>
            <person name="Trinca V."/>
            <person name="Uliana J.V.C."/>
            <person name="Torres T.T."/>
            <person name="Ward R.J."/>
            <person name="Monesi N."/>
        </authorList>
    </citation>
    <scope>NUCLEOTIDE SEQUENCE</scope>
    <source>
        <strain evidence="10">HSMRA1968</strain>
        <tissue evidence="10">Whole embryos</tissue>
    </source>
</reference>
<evidence type="ECO:0000256" key="9">
    <source>
        <dbReference type="ARBA" id="ARBA00023160"/>
    </source>
</evidence>
<evidence type="ECO:0000256" key="5">
    <source>
        <dbReference type="ARBA" id="ARBA00022832"/>
    </source>
</evidence>
<dbReference type="GO" id="GO:0006633">
    <property type="term" value="P:fatty acid biosynthetic process"/>
    <property type="evidence" value="ECO:0007669"/>
    <property type="project" value="UniProtKB-KW"/>
</dbReference>
<name>A0A9Q0RW92_9DIPT</name>
<dbReference type="Proteomes" id="UP001151699">
    <property type="component" value="Chromosome C"/>
</dbReference>
<dbReference type="Pfam" id="PF01151">
    <property type="entry name" value="ELO"/>
    <property type="match status" value="1"/>
</dbReference>
<sequence>MESALFKTLDVGRGSFNIVDARTTSSVVVMQATFFRLIVIFMECLSQMDIKPGFSLEALTIGKRPRFMKSRQPYKLKLVIIVYNALQVYYNYWVLKQSIVEPIFWKYLFSFGCAQITPSEQQFYEILICRGFWNMTMNKVIDLLDTVFFVLCKKENNITFLHVQHHVFSVAILWICGKYFTGQEFTATFFCNTTVHVFTQPSTANGNPKAGGYKLIIASNRDEFYSRPASAAKEWRDNPFVYGGQDLEEGREGGTWLAISAKGGVIKFGALLNLTGEVTHKNARGRGSLVSEYVSGICTNEEYCQNLVNTSELYNSFNLVTIELNDKEARTIHCSNKPIGYQYFPNDTALAFGNSPPETPLQKVIGGKLKFLEIIQHQEDKDVLVNNLMEMLSCRDKYWPDDELKRRAPKWGECLSSICVKMQVAGYGTRTHSVVLVDWQNRMDFYETTMVTSEPDDPWKKTHIYRQL</sequence>
<keyword evidence="2" id="KW-0444">Lipid biosynthesis</keyword>
<keyword evidence="11" id="KW-1185">Reference proteome</keyword>
<evidence type="ECO:0000256" key="3">
    <source>
        <dbReference type="ARBA" id="ARBA00022679"/>
    </source>
</evidence>
<evidence type="ECO:0000256" key="6">
    <source>
        <dbReference type="ARBA" id="ARBA00022989"/>
    </source>
</evidence>
<dbReference type="GO" id="GO:0009922">
    <property type="term" value="F:fatty acid elongase activity"/>
    <property type="evidence" value="ECO:0007669"/>
    <property type="project" value="InterPro"/>
</dbReference>
<evidence type="ECO:0000256" key="2">
    <source>
        <dbReference type="ARBA" id="ARBA00022516"/>
    </source>
</evidence>